<protein>
    <submittedName>
        <fullName evidence="1">Uncharacterized protein</fullName>
    </submittedName>
</protein>
<sequence>MADVREHARAHEALDHAGHVDIDQGARLAVLKKQDRVGNVLAHSRNLCQLSGVIWETPGAGRCILGK</sequence>
<organism evidence="1 2">
    <name type="scientific">Ruegeria marisrubri</name>
    <dbReference type="NCBI Taxonomy" id="1685379"/>
    <lineage>
        <taxon>Bacteria</taxon>
        <taxon>Pseudomonadati</taxon>
        <taxon>Pseudomonadota</taxon>
        <taxon>Alphaproteobacteria</taxon>
        <taxon>Rhodobacterales</taxon>
        <taxon>Roseobacteraceae</taxon>
        <taxon>Ruegeria</taxon>
    </lineage>
</organism>
<comment type="caution">
    <text evidence="1">The sequence shown here is derived from an EMBL/GenBank/DDBJ whole genome shotgun (WGS) entry which is preliminary data.</text>
</comment>
<dbReference type="EMBL" id="LQBQ01000001">
    <property type="protein sequence ID" value="KUJ85956.1"/>
    <property type="molecule type" value="Genomic_DNA"/>
</dbReference>
<keyword evidence="2" id="KW-1185">Reference proteome</keyword>
<dbReference type="STRING" id="1685379.AVO45_02995"/>
<dbReference type="Proteomes" id="UP000053791">
    <property type="component" value="Unassembled WGS sequence"/>
</dbReference>
<proteinExistence type="predicted"/>
<reference evidence="2" key="1">
    <citation type="submission" date="2015-12" db="EMBL/GenBank/DDBJ databases">
        <authorList>
            <person name="Zhang G."/>
            <person name="Stingl U."/>
        </authorList>
    </citation>
    <scope>NUCLEOTIDE SEQUENCE [LARGE SCALE GENOMIC DNA]</scope>
    <source>
        <strain evidence="2">ZGT118</strain>
    </source>
</reference>
<evidence type="ECO:0000313" key="2">
    <source>
        <dbReference type="Proteomes" id="UP000053791"/>
    </source>
</evidence>
<accession>A0A101CYZ3</accession>
<evidence type="ECO:0000313" key="1">
    <source>
        <dbReference type="EMBL" id="KUJ85956.1"/>
    </source>
</evidence>
<name>A0A101CYZ3_9RHOB</name>
<dbReference type="AlphaFoldDB" id="A0A101CYZ3"/>
<gene>
    <name evidence="1" type="ORF">AVO45_02995</name>
</gene>